<dbReference type="Gene3D" id="3.30.1330.60">
    <property type="entry name" value="OmpA-like domain"/>
    <property type="match status" value="1"/>
</dbReference>
<evidence type="ECO:0000256" key="1">
    <source>
        <dbReference type="SAM" id="MobiDB-lite"/>
    </source>
</evidence>
<proteinExistence type="predicted"/>
<evidence type="ECO:0008006" key="5">
    <source>
        <dbReference type="Google" id="ProtNLM"/>
    </source>
</evidence>
<dbReference type="Proteomes" id="UP001307608">
    <property type="component" value="Chromosome"/>
</dbReference>
<evidence type="ECO:0000313" key="4">
    <source>
        <dbReference type="Proteomes" id="UP001307608"/>
    </source>
</evidence>
<feature type="region of interest" description="Disordered" evidence="1">
    <location>
        <begin position="703"/>
        <end position="731"/>
    </location>
</feature>
<protein>
    <recommendedName>
        <fullName evidence="5">DUF748 domain-containing protein</fullName>
    </recommendedName>
</protein>
<dbReference type="RefSeq" id="WP_338266092.1">
    <property type="nucleotide sequence ID" value="NZ_AP027271.1"/>
</dbReference>
<keyword evidence="2" id="KW-0472">Membrane</keyword>
<feature type="compositionally biased region" description="Polar residues" evidence="1">
    <location>
        <begin position="703"/>
        <end position="717"/>
    </location>
</feature>
<reference evidence="3 4" key="1">
    <citation type="submission" date="2023-01" db="EMBL/GenBank/DDBJ databases">
        <title>Complete genome sequence of Marinomonas pontica strain 200518_36.</title>
        <authorList>
            <person name="Ueki S."/>
            <person name="Gajardo G."/>
            <person name="Maruyama F."/>
        </authorList>
    </citation>
    <scope>NUCLEOTIDE SEQUENCE [LARGE SCALE GENOMIC DNA]</scope>
    <source>
        <strain evidence="3 4">200518_36</strain>
    </source>
</reference>
<feature type="transmembrane region" description="Helical" evidence="2">
    <location>
        <begin position="12"/>
        <end position="33"/>
    </location>
</feature>
<dbReference type="EMBL" id="AP027271">
    <property type="protein sequence ID" value="BDX02330.1"/>
    <property type="molecule type" value="Genomic_DNA"/>
</dbReference>
<sequence>MMTRQHFKHFVFYPFAAVTGLVTAIWFATPYVAQHYLTAYLNEQGKDLSVGALSIDFFPPKIDVKNIVINDKTHDTLSLKRATFGIEFWPLFTKTVHISEANIEGLHLTVAQKEKNWIVAGINTTQFIAPTDQSEASTEEENSADTASTPWSITLPEFTIRDGQVSLSRQADLNTPVKSDTVILKQLRIEDLSGQGLTWQGNIAASVLVNEAEMSLDSQFDYSPEQANANIDITDTRLMISSFKHFLPAPYNTGSGLLDLNASLLFSLQSVNNRAVYDIKNLTLDTKITDLTLPLGEQDRSSTKSTSLQLSQANLRFVSADQLTATGTMTLDSTQSSFAQEDRQAQLDKLTLNLPFDISRDTSGLTAKGRLDLALEKPYFAQADLDVQLATLQFSTPFDVKQSEQGITATGDLITQLGKSRFAQASQHIVFDDLALKTPFTIKQDKESGLNANLASTTLDVNTLALSLDSLAVQNKQLHIALKDVDVAMDPKAAVSVSLFTDIQSNGLAVQQAGNTAHYDVFTLSNTLSLTKSDDALSAQNDQLKVAIEGVNAKHIDEKQVSLGAATLTAKQLDFEQKMGKSPRITGQNINFSSSALDSLLTDNKRIASWANASLNDLSFSQQGDNVNVTLTQLDLDDLTVSQILTESTKQALPSLSHVNHIRIEEVTANQDGADIKQITADSFTINLMIDAQKRIENLVFTSGADQQDATQPTPDTKSVPRENDVAPIATDAQDPAFKAPYYVVLGAYDTTGASSIYFQDRSITPTLKRSLDIETLSLRDLNSKKKDQATVFSFKARSGKYTTLKADATVWPLADKLTLQSKVQVREAELPPFSSYIANVLGYQIDSGQLDLDLNLEAKSGTLNGDSHIVLREFDLGGRQDSNSVVRAGAVPLNIAVGILKDSDNNIDLNIPLSGDINNPEFGWKDFLFLPVKKALYTASSTYLMQTFIPYANVISIAQLAGDQLLKIRVEPLIFNAEEDTLNDSQEAFLNQLTALMKDKKDSQLKACGVTSFVDLGFEKPPVSIDDETKEQARNLAQKRADHLKDYLVSEGITSSRIFLCSPEIDLSKSSKPRVELNF</sequence>
<evidence type="ECO:0000313" key="3">
    <source>
        <dbReference type="EMBL" id="BDX02330.1"/>
    </source>
</evidence>
<keyword evidence="2" id="KW-1133">Transmembrane helix</keyword>
<dbReference type="InterPro" id="IPR008023">
    <property type="entry name" value="DUF748"/>
</dbReference>
<evidence type="ECO:0000256" key="2">
    <source>
        <dbReference type="SAM" id="Phobius"/>
    </source>
</evidence>
<keyword evidence="2" id="KW-0812">Transmembrane</keyword>
<name>A0ABM8FE82_9GAMM</name>
<dbReference type="InterPro" id="IPR036737">
    <property type="entry name" value="OmpA-like_sf"/>
</dbReference>
<dbReference type="Pfam" id="PF05359">
    <property type="entry name" value="DUF748"/>
    <property type="match status" value="1"/>
</dbReference>
<accession>A0ABM8FE82</accession>
<dbReference type="SUPFAM" id="SSF103088">
    <property type="entry name" value="OmpA-like"/>
    <property type="match status" value="1"/>
</dbReference>
<organism evidence="3 4">
    <name type="scientific">Marinomonas pontica</name>
    <dbReference type="NCBI Taxonomy" id="264739"/>
    <lineage>
        <taxon>Bacteria</taxon>
        <taxon>Pseudomonadati</taxon>
        <taxon>Pseudomonadota</taxon>
        <taxon>Gammaproteobacteria</taxon>
        <taxon>Oceanospirillales</taxon>
        <taxon>Oceanospirillaceae</taxon>
        <taxon>Marinomonas</taxon>
    </lineage>
</organism>
<keyword evidence="4" id="KW-1185">Reference proteome</keyword>
<gene>
    <name evidence="3" type="ORF">MACH16_10780</name>
</gene>